<feature type="chain" id="PRO_5036471636" evidence="1">
    <location>
        <begin position="25"/>
        <end position="95"/>
    </location>
</feature>
<organism evidence="2 3">
    <name type="scientific">Populus tomentosa</name>
    <name type="common">Chinese white poplar</name>
    <dbReference type="NCBI Taxonomy" id="118781"/>
    <lineage>
        <taxon>Eukaryota</taxon>
        <taxon>Viridiplantae</taxon>
        <taxon>Streptophyta</taxon>
        <taxon>Embryophyta</taxon>
        <taxon>Tracheophyta</taxon>
        <taxon>Spermatophyta</taxon>
        <taxon>Magnoliopsida</taxon>
        <taxon>eudicotyledons</taxon>
        <taxon>Gunneridae</taxon>
        <taxon>Pentapetalae</taxon>
        <taxon>rosids</taxon>
        <taxon>fabids</taxon>
        <taxon>Malpighiales</taxon>
        <taxon>Salicaceae</taxon>
        <taxon>Saliceae</taxon>
        <taxon>Populus</taxon>
    </lineage>
</organism>
<dbReference type="AlphaFoldDB" id="A0A8X7YEX2"/>
<feature type="signal peptide" evidence="1">
    <location>
        <begin position="1"/>
        <end position="24"/>
    </location>
</feature>
<dbReference type="Proteomes" id="UP000886885">
    <property type="component" value="Chromosome 14D"/>
</dbReference>
<dbReference type="EMBL" id="JAAWWB010000028">
    <property type="protein sequence ID" value="KAG6748875.1"/>
    <property type="molecule type" value="Genomic_DNA"/>
</dbReference>
<reference evidence="2" key="1">
    <citation type="journal article" date="2020" name="bioRxiv">
        <title>Hybrid origin of Populus tomentosa Carr. identified through genome sequencing and phylogenomic analysis.</title>
        <authorList>
            <person name="An X."/>
            <person name="Gao K."/>
            <person name="Chen Z."/>
            <person name="Li J."/>
            <person name="Yang X."/>
            <person name="Yang X."/>
            <person name="Zhou J."/>
            <person name="Guo T."/>
            <person name="Zhao T."/>
            <person name="Huang S."/>
            <person name="Miao D."/>
            <person name="Khan W.U."/>
            <person name="Rao P."/>
            <person name="Ye M."/>
            <person name="Lei B."/>
            <person name="Liao W."/>
            <person name="Wang J."/>
            <person name="Ji L."/>
            <person name="Li Y."/>
            <person name="Guo B."/>
            <person name="Mustafa N.S."/>
            <person name="Li S."/>
            <person name="Yun Q."/>
            <person name="Keller S.R."/>
            <person name="Mao J."/>
            <person name="Zhang R."/>
            <person name="Strauss S.H."/>
        </authorList>
    </citation>
    <scope>NUCLEOTIDE SEQUENCE</scope>
    <source>
        <strain evidence="2">GM15</strain>
        <tissue evidence="2">Leaf</tissue>
    </source>
</reference>
<keyword evidence="1" id="KW-0732">Signal</keyword>
<accession>A0A8X7YEX2</accession>
<gene>
    <name evidence="2" type="ORF">POTOM_048812</name>
</gene>
<name>A0A8X7YEX2_POPTO</name>
<dbReference type="OrthoDB" id="10261072at2759"/>
<evidence type="ECO:0000313" key="3">
    <source>
        <dbReference type="Proteomes" id="UP000886885"/>
    </source>
</evidence>
<proteinExistence type="predicted"/>
<comment type="caution">
    <text evidence="2">The sequence shown here is derived from an EMBL/GenBank/DDBJ whole genome shotgun (WGS) entry which is preliminary data.</text>
</comment>
<protein>
    <submittedName>
        <fullName evidence="2">Uncharacterized protein</fullName>
    </submittedName>
</protein>
<evidence type="ECO:0000313" key="2">
    <source>
        <dbReference type="EMBL" id="KAG6748875.1"/>
    </source>
</evidence>
<evidence type="ECO:0000256" key="1">
    <source>
        <dbReference type="SAM" id="SignalP"/>
    </source>
</evidence>
<keyword evidence="3" id="KW-1185">Reference proteome</keyword>
<sequence length="95" mass="10483">MFTDGLVLFLKLSFVVLELRSGLAWKHSTDVGNKIAQLILEKIVTLDVMEVKDLDATRTEGGLSSRSFGYGEGLSFLLMSQPSKRQGYGFPVKLS</sequence>